<dbReference type="NCBIfam" id="TIGR02727">
    <property type="entry name" value="MTHFS_bact"/>
    <property type="match status" value="1"/>
</dbReference>
<keyword evidence="5" id="KW-0460">Magnesium</keyword>
<dbReference type="GO" id="GO:0046872">
    <property type="term" value="F:metal ion binding"/>
    <property type="evidence" value="ECO:0007669"/>
    <property type="project" value="UniProtKB-KW"/>
</dbReference>
<dbReference type="EC" id="6.3.3.2" evidence="5"/>
<dbReference type="EMBL" id="CP035033">
    <property type="protein sequence ID" value="QAB15688.1"/>
    <property type="molecule type" value="Genomic_DNA"/>
</dbReference>
<gene>
    <name evidence="6" type="ORF">EPV75_08425</name>
</gene>
<feature type="binding site" evidence="4">
    <location>
        <begin position="131"/>
        <end position="139"/>
    </location>
    <ligand>
        <name>ATP</name>
        <dbReference type="ChEBI" id="CHEBI:30616"/>
    </ligand>
</feature>
<keyword evidence="5" id="KW-0479">Metal-binding</keyword>
<evidence type="ECO:0000256" key="2">
    <source>
        <dbReference type="ARBA" id="ARBA00022741"/>
    </source>
</evidence>
<dbReference type="GO" id="GO:0035999">
    <property type="term" value="P:tetrahydrofolate interconversion"/>
    <property type="evidence" value="ECO:0007669"/>
    <property type="project" value="TreeGrafter"/>
</dbReference>
<evidence type="ECO:0000256" key="5">
    <source>
        <dbReference type="RuleBase" id="RU361279"/>
    </source>
</evidence>
<evidence type="ECO:0000313" key="6">
    <source>
        <dbReference type="EMBL" id="QAB15688.1"/>
    </source>
</evidence>
<feature type="binding site" evidence="4">
    <location>
        <position position="51"/>
    </location>
    <ligand>
        <name>substrate</name>
    </ligand>
</feature>
<evidence type="ECO:0000256" key="1">
    <source>
        <dbReference type="ARBA" id="ARBA00010638"/>
    </source>
</evidence>
<protein>
    <recommendedName>
        <fullName evidence="5">5-formyltetrahydrofolate cyclo-ligase</fullName>
        <ecNumber evidence="5">6.3.3.2</ecNumber>
    </recommendedName>
</protein>
<keyword evidence="7" id="KW-1185">Reference proteome</keyword>
<keyword evidence="6" id="KW-0436">Ligase</keyword>
<accession>A0A410H423</accession>
<dbReference type="GO" id="GO:0005524">
    <property type="term" value="F:ATP binding"/>
    <property type="evidence" value="ECO:0007669"/>
    <property type="project" value="UniProtKB-KW"/>
</dbReference>
<dbReference type="PIRSF" id="PIRSF006806">
    <property type="entry name" value="FTHF_cligase"/>
    <property type="match status" value="1"/>
</dbReference>
<evidence type="ECO:0000256" key="3">
    <source>
        <dbReference type="ARBA" id="ARBA00022840"/>
    </source>
</evidence>
<dbReference type="GO" id="GO:0009396">
    <property type="term" value="P:folic acid-containing compound biosynthetic process"/>
    <property type="evidence" value="ECO:0007669"/>
    <property type="project" value="TreeGrafter"/>
</dbReference>
<feature type="binding site" evidence="4">
    <location>
        <position position="46"/>
    </location>
    <ligand>
        <name>substrate</name>
    </ligand>
</feature>
<dbReference type="SUPFAM" id="SSF100950">
    <property type="entry name" value="NagB/RpiA/CoA transferase-like"/>
    <property type="match status" value="1"/>
</dbReference>
<dbReference type="InterPro" id="IPR037171">
    <property type="entry name" value="NagB/RpiA_transferase-like"/>
</dbReference>
<organism evidence="6 7">
    <name type="scientific">Hydrogenovibrio thermophilus</name>
    <dbReference type="NCBI Taxonomy" id="265883"/>
    <lineage>
        <taxon>Bacteria</taxon>
        <taxon>Pseudomonadati</taxon>
        <taxon>Pseudomonadota</taxon>
        <taxon>Gammaproteobacteria</taxon>
        <taxon>Thiotrichales</taxon>
        <taxon>Piscirickettsiaceae</taxon>
        <taxon>Hydrogenovibrio</taxon>
    </lineage>
</organism>
<dbReference type="Pfam" id="PF01812">
    <property type="entry name" value="5-FTHF_cyc-lig"/>
    <property type="match status" value="1"/>
</dbReference>
<dbReference type="RefSeq" id="WP_128385089.1">
    <property type="nucleotide sequence ID" value="NZ_CP035033.1"/>
</dbReference>
<dbReference type="PANTHER" id="PTHR23407:SF1">
    <property type="entry name" value="5-FORMYLTETRAHYDROFOLATE CYCLO-LIGASE"/>
    <property type="match status" value="1"/>
</dbReference>
<keyword evidence="3 4" id="KW-0067">ATP-binding</keyword>
<dbReference type="KEGG" id="htr:EPV75_08425"/>
<sequence>MNLRQSCRQQRNQLTPREQFEHARLATARLLRSPWLQRPKRIAVYLSQDGELSTELLTHQLWKSHHHVYLPVLKTLRGRHMAFARYTPDTPMAPNRFGILEPDIPNHQHLTGNQLDVVLMPLTCFDEQGHRIGMGGGFYDRTFQFKRWLPSAHSRPKLIGWAHECQKVKSIPSEPWDIPLEGLVSEKHLYRFR</sequence>
<reference evidence="6 7" key="1">
    <citation type="journal article" date="2018" name="Environ. Microbiol.">
        <title>Genomes of ubiquitous marine and hypersaline Hydrogenovibrio, Thiomicrorhabdus and Thiomicrospira spp. encode a diversity of mechanisms to sustain chemolithoautotrophy in heterogeneous environments.</title>
        <authorList>
            <person name="Scott K.M."/>
            <person name="Williams J."/>
            <person name="Porter C.M.B."/>
            <person name="Russel S."/>
            <person name="Harmer T.L."/>
            <person name="Paul J.H."/>
            <person name="Antonen K.M."/>
            <person name="Bridges M.K."/>
            <person name="Camper G.J."/>
            <person name="Campla C.K."/>
            <person name="Casella L.G."/>
            <person name="Chase E."/>
            <person name="Conrad J.W."/>
            <person name="Cruz M.C."/>
            <person name="Dunlap D.S."/>
            <person name="Duran L."/>
            <person name="Fahsbender E.M."/>
            <person name="Goldsmith D.B."/>
            <person name="Keeley R.F."/>
            <person name="Kondoff M.R."/>
            <person name="Kussy B.I."/>
            <person name="Lane M.K."/>
            <person name="Lawler S."/>
            <person name="Leigh B.A."/>
            <person name="Lewis C."/>
            <person name="Lostal L.M."/>
            <person name="Marking D."/>
            <person name="Mancera P.A."/>
            <person name="McClenthan E.C."/>
            <person name="McIntyre E.A."/>
            <person name="Mine J.A."/>
            <person name="Modi S."/>
            <person name="Moore B.D."/>
            <person name="Morgan W.A."/>
            <person name="Nelson K.M."/>
            <person name="Nguyen K.N."/>
            <person name="Ogburn N."/>
            <person name="Parrino D.G."/>
            <person name="Pedapudi A.D."/>
            <person name="Pelham R.P."/>
            <person name="Preece A.M."/>
            <person name="Rampersad E.A."/>
            <person name="Richardson J.C."/>
            <person name="Rodgers C.M."/>
            <person name="Schaffer B.L."/>
            <person name="Sheridan N.E."/>
            <person name="Solone M.R."/>
            <person name="Staley Z.R."/>
            <person name="Tabuchi M."/>
            <person name="Waide R.J."/>
            <person name="Wanjugi P.W."/>
            <person name="Young S."/>
            <person name="Clum A."/>
            <person name="Daum C."/>
            <person name="Huntemann M."/>
            <person name="Ivanova N."/>
            <person name="Kyrpides N."/>
            <person name="Mikhailova N."/>
            <person name="Palaniappan K."/>
            <person name="Pillay M."/>
            <person name="Reddy T.B.K."/>
            <person name="Shapiro N."/>
            <person name="Stamatis D."/>
            <person name="Varghese N."/>
            <person name="Woyke T."/>
            <person name="Boden R."/>
            <person name="Freyermuth S.K."/>
            <person name="Kerfeld C.A."/>
        </authorList>
    </citation>
    <scope>NUCLEOTIDE SEQUENCE [LARGE SCALE GENOMIC DNA]</scope>
    <source>
        <strain evidence="6 7">JR-2</strain>
    </source>
</reference>
<dbReference type="Proteomes" id="UP000285478">
    <property type="component" value="Chromosome"/>
</dbReference>
<comment type="catalytic activity">
    <reaction evidence="5">
        <text>(6S)-5-formyl-5,6,7,8-tetrahydrofolate + ATP = (6R)-5,10-methenyltetrahydrofolate + ADP + phosphate</text>
        <dbReference type="Rhea" id="RHEA:10488"/>
        <dbReference type="ChEBI" id="CHEBI:30616"/>
        <dbReference type="ChEBI" id="CHEBI:43474"/>
        <dbReference type="ChEBI" id="CHEBI:57455"/>
        <dbReference type="ChEBI" id="CHEBI:57457"/>
        <dbReference type="ChEBI" id="CHEBI:456216"/>
        <dbReference type="EC" id="6.3.3.2"/>
    </reaction>
</comment>
<evidence type="ECO:0000313" key="7">
    <source>
        <dbReference type="Proteomes" id="UP000285478"/>
    </source>
</evidence>
<dbReference type="PANTHER" id="PTHR23407">
    <property type="entry name" value="ATPASE INHIBITOR/5-FORMYLTETRAHYDROFOLATE CYCLO-LIGASE"/>
    <property type="match status" value="1"/>
</dbReference>
<comment type="similarity">
    <text evidence="1 5">Belongs to the 5-formyltetrahydrofolate cyclo-ligase family.</text>
</comment>
<evidence type="ECO:0000256" key="4">
    <source>
        <dbReference type="PIRSR" id="PIRSR006806-1"/>
    </source>
</evidence>
<dbReference type="GO" id="GO:0030272">
    <property type="term" value="F:5-formyltetrahydrofolate cyclo-ligase activity"/>
    <property type="evidence" value="ECO:0007669"/>
    <property type="project" value="UniProtKB-EC"/>
</dbReference>
<dbReference type="InterPro" id="IPR024185">
    <property type="entry name" value="FTHF_cligase-like_sf"/>
</dbReference>
<dbReference type="AlphaFoldDB" id="A0A410H423"/>
<proteinExistence type="inferred from homology"/>
<name>A0A410H423_9GAMM</name>
<dbReference type="Gene3D" id="3.40.50.10420">
    <property type="entry name" value="NagB/RpiA/CoA transferase-like"/>
    <property type="match status" value="1"/>
</dbReference>
<dbReference type="InterPro" id="IPR002698">
    <property type="entry name" value="FTHF_cligase"/>
</dbReference>
<keyword evidence="2 4" id="KW-0547">Nucleotide-binding</keyword>
<comment type="cofactor">
    <cofactor evidence="5">
        <name>Mg(2+)</name>
        <dbReference type="ChEBI" id="CHEBI:18420"/>
    </cofactor>
</comment>